<dbReference type="RefSeq" id="WP_089074459.1">
    <property type="nucleotide sequence ID" value="NZ_CBCSAM010000008.1"/>
</dbReference>
<organism evidence="1 2">
    <name type="scientific">Paraphotobacterium marinum</name>
    <dbReference type="NCBI Taxonomy" id="1755811"/>
    <lineage>
        <taxon>Bacteria</taxon>
        <taxon>Pseudomonadati</taxon>
        <taxon>Pseudomonadota</taxon>
        <taxon>Gammaproteobacteria</taxon>
        <taxon>Vibrionales</taxon>
        <taxon>Vibrionaceae</taxon>
        <taxon>Paraphotobacterium</taxon>
    </lineage>
</organism>
<evidence type="ECO:0000313" key="2">
    <source>
        <dbReference type="Proteomes" id="UP000242175"/>
    </source>
</evidence>
<dbReference type="InterPro" id="IPR021700">
    <property type="entry name" value="DUF3283"/>
</dbReference>
<dbReference type="AlphaFoldDB" id="A0A220VGW4"/>
<sequence>MKENNLSNLDEHEKNLINLQKHAAYLVWKVEESICAPAEIRDFENNITNPIERDAFKKFVSDYKKKLGKI</sequence>
<gene>
    <name evidence="1" type="ORF">CF386_10880</name>
</gene>
<proteinExistence type="predicted"/>
<reference evidence="1 2" key="1">
    <citation type="journal article" date="2016" name="Int. J. Syst. Evol. Microbiol.">
        <title>Paraphotobacterium marinum gen. nov., sp. nov., a member of the family Vibrionaceae, isolated from surface seawater.</title>
        <authorList>
            <person name="Huang Z."/>
            <person name="Dong C."/>
            <person name="Shao Z."/>
        </authorList>
    </citation>
    <scope>NUCLEOTIDE SEQUENCE [LARGE SCALE GENOMIC DNA]</scope>
    <source>
        <strain evidence="1 2">NSCS20N07D</strain>
    </source>
</reference>
<dbReference type="EMBL" id="CP022356">
    <property type="protein sequence ID" value="ASK79551.1"/>
    <property type="molecule type" value="Genomic_DNA"/>
</dbReference>
<dbReference type="KEGG" id="pmai:CF386_10880"/>
<keyword evidence="2" id="KW-1185">Reference proteome</keyword>
<protein>
    <submittedName>
        <fullName evidence="1">Pyridoxamine 5-phosphate oxidase</fullName>
    </submittedName>
</protein>
<dbReference type="Pfam" id="PF11686">
    <property type="entry name" value="DUF3283"/>
    <property type="match status" value="1"/>
</dbReference>
<accession>A0A220VGW4</accession>
<dbReference type="Proteomes" id="UP000242175">
    <property type="component" value="Chromosome small"/>
</dbReference>
<name>A0A220VGW4_9GAMM</name>
<evidence type="ECO:0000313" key="1">
    <source>
        <dbReference type="EMBL" id="ASK79551.1"/>
    </source>
</evidence>